<keyword evidence="2" id="KW-0812">Transmembrane</keyword>
<evidence type="ECO:0000313" key="5">
    <source>
        <dbReference type="Proteomes" id="UP000295674"/>
    </source>
</evidence>
<evidence type="ECO:0000256" key="1">
    <source>
        <dbReference type="SAM" id="MobiDB-lite"/>
    </source>
</evidence>
<keyword evidence="2" id="KW-1133">Transmembrane helix</keyword>
<organism evidence="4 5">
    <name type="scientific">Saccharopolyspora terrae</name>
    <dbReference type="NCBI Taxonomy" id="2530384"/>
    <lineage>
        <taxon>Bacteria</taxon>
        <taxon>Bacillati</taxon>
        <taxon>Actinomycetota</taxon>
        <taxon>Actinomycetes</taxon>
        <taxon>Pseudonocardiales</taxon>
        <taxon>Pseudonocardiaceae</taxon>
        <taxon>Saccharopolyspora</taxon>
    </lineage>
</organism>
<proteinExistence type="predicted"/>
<dbReference type="Proteomes" id="UP000295674">
    <property type="component" value="Unassembled WGS sequence"/>
</dbReference>
<keyword evidence="2" id="KW-0472">Membrane</keyword>
<dbReference type="GO" id="GO:0005524">
    <property type="term" value="F:ATP binding"/>
    <property type="evidence" value="ECO:0007669"/>
    <property type="project" value="UniProtKB-KW"/>
</dbReference>
<feature type="transmembrane region" description="Helical" evidence="2">
    <location>
        <begin position="211"/>
        <end position="228"/>
    </location>
</feature>
<gene>
    <name evidence="4" type="ORF">E1181_08000</name>
</gene>
<evidence type="ECO:0000313" key="4">
    <source>
        <dbReference type="EMBL" id="TDD08109.1"/>
    </source>
</evidence>
<feature type="transmembrane region" description="Helical" evidence="2">
    <location>
        <begin position="157"/>
        <end position="177"/>
    </location>
</feature>
<dbReference type="Pfam" id="PF05707">
    <property type="entry name" value="Zot"/>
    <property type="match status" value="1"/>
</dbReference>
<reference evidence="4 5" key="1">
    <citation type="submission" date="2019-03" db="EMBL/GenBank/DDBJ databases">
        <title>Draft genome sequences of novel Actinobacteria.</title>
        <authorList>
            <person name="Sahin N."/>
            <person name="Ay H."/>
            <person name="Saygin H."/>
        </authorList>
    </citation>
    <scope>NUCLEOTIDE SEQUENCE [LARGE SCALE GENOMIC DNA]</scope>
    <source>
        <strain evidence="4 5">16K309</strain>
    </source>
</reference>
<dbReference type="InterPro" id="IPR027417">
    <property type="entry name" value="P-loop_NTPase"/>
</dbReference>
<dbReference type="InterPro" id="IPR008900">
    <property type="entry name" value="Zot_N"/>
</dbReference>
<dbReference type="OrthoDB" id="3315716at2"/>
<dbReference type="Gene3D" id="3.40.50.300">
    <property type="entry name" value="P-loop containing nucleotide triphosphate hydrolases"/>
    <property type="match status" value="1"/>
</dbReference>
<sequence length="731" mass="80598">MQQHEDPMDNLAYFPGAHRREDGEETLQATAERLTDPVNTDDEVIDGEVVEPATELEPRKPVLPPALKSTAATVGTAAWRCARRNSVITLKGVEQQRLLRKTEREQADLKAARRMAAEQGDYAQVREINKQMMESKLVSVEAWRARADVIASITKKAAVALAIISGVAVVTGTINSFGDWLGPWDGLDVLYLLGSLVAGVFYTLQFAVENWLWLAPSLMAVTAGVWLSRRWRDGKRLGEQVLPMDLRNGEAVQHVELDESTLVSALANIGIPALKEMAKEGWPNRPSDRAWVQFPILDGNGMLAKLRLPLGAPVEKVQKAKVTLAHNLGCLPAELWLDKDDTDPTVLDLFRLNPGELRKPVPEYPLLHEGATDYFKGFPVGISPRGDEIIGVTFERNYVISGIMGSGKSTLVLDLVGGAILDPLVDIDVFVFAENADYDAFKPCFNTFVMGDTAENVEACQDHIAELHADLARRGRLLQKHNVTEVNREVAAKEPGLRPRIVVIDECQSFFRQDKPEDRRAVVNQMVRFFSAARKYGITCVFVTPVPSDQSLPRDLVSVATNRACFAIGDKTRNNVVLGDKAHENGISALGLKPKDDENLNDVGTSITVGFTPVNGTTLRSYHMNRAQQEQLVERALQLRSGVATEEPEERDLLTDVLAVIGDDVTPAGKVMAAMRSKWSFYQGWKIETLVNNLKDAGVHVPSTGNTYPIKPATVRDIHGRRDVQPDSEAS</sequence>
<keyword evidence="4" id="KW-0067">ATP-binding</keyword>
<comment type="caution">
    <text evidence="4">The sequence shown here is derived from an EMBL/GenBank/DDBJ whole genome shotgun (WGS) entry which is preliminary data.</text>
</comment>
<dbReference type="AlphaFoldDB" id="A0A4R4VQD5"/>
<protein>
    <submittedName>
        <fullName evidence="4">ATP-binding protein</fullName>
    </submittedName>
</protein>
<dbReference type="SUPFAM" id="SSF52540">
    <property type="entry name" value="P-loop containing nucleoside triphosphate hydrolases"/>
    <property type="match status" value="1"/>
</dbReference>
<dbReference type="RefSeq" id="WP_132673314.1">
    <property type="nucleotide sequence ID" value="NZ_SMKS01000008.1"/>
</dbReference>
<feature type="domain" description="Zona occludens toxin N-terminal" evidence="3">
    <location>
        <begin position="498"/>
        <end position="549"/>
    </location>
</feature>
<feature type="region of interest" description="Disordered" evidence="1">
    <location>
        <begin position="1"/>
        <end position="26"/>
    </location>
</feature>
<name>A0A4R4VQD5_9PSEU</name>
<keyword evidence="4" id="KW-0547">Nucleotide-binding</keyword>
<evidence type="ECO:0000256" key="2">
    <source>
        <dbReference type="SAM" id="Phobius"/>
    </source>
</evidence>
<evidence type="ECO:0000259" key="3">
    <source>
        <dbReference type="Pfam" id="PF05707"/>
    </source>
</evidence>
<feature type="transmembrane region" description="Helical" evidence="2">
    <location>
        <begin position="189"/>
        <end position="205"/>
    </location>
</feature>
<accession>A0A4R4VQD5</accession>
<dbReference type="EMBL" id="SMKS01000008">
    <property type="protein sequence ID" value="TDD08109.1"/>
    <property type="molecule type" value="Genomic_DNA"/>
</dbReference>
<keyword evidence="5" id="KW-1185">Reference proteome</keyword>